<name>J5WV95_9FIRM</name>
<proteinExistence type="predicted"/>
<protein>
    <submittedName>
        <fullName evidence="1">DNA alkylation repair enzyme</fullName>
    </submittedName>
</protein>
<evidence type="ECO:0000313" key="1">
    <source>
        <dbReference type="EMBL" id="EJU24617.1"/>
    </source>
</evidence>
<dbReference type="AlphaFoldDB" id="J5WV95"/>
<dbReference type="Pfam" id="PF08713">
    <property type="entry name" value="DNA_alkylation"/>
    <property type="match status" value="1"/>
</dbReference>
<dbReference type="RefSeq" id="WP_009530295.1">
    <property type="nucleotide sequence ID" value="NZ_ALNK01000005.1"/>
</dbReference>
<dbReference type="PANTHER" id="PTHR34070:SF1">
    <property type="entry name" value="DNA ALKYLATION REPAIR PROTEIN"/>
    <property type="match status" value="1"/>
</dbReference>
<sequence>MKSVIEQLFELQDLSYKDFHKKLIPNIDEDNIIGVRTPVLRKFAKEFAKSELKDEFLNSLPHKYYDENNLHAFVIEAIKDYDECINKIDKFLPYIDNWATCDLLSPKIFKKYKKEVYDKIKIWLKSDKTYTVRFAIVTLLANYLDDDFEEEMLTLVTDIKSEEYYINMAIAWYVSVALVKQYDSTIKLIQSKKLDKFTHNKSIQKAIESYRIDDDKKKYLRTLKIK</sequence>
<evidence type="ECO:0000313" key="2">
    <source>
        <dbReference type="Proteomes" id="UP000005244"/>
    </source>
</evidence>
<accession>J5WV95</accession>
<dbReference type="SUPFAM" id="SSF48371">
    <property type="entry name" value="ARM repeat"/>
    <property type="match status" value="1"/>
</dbReference>
<dbReference type="Proteomes" id="UP000005244">
    <property type="component" value="Unassembled WGS sequence"/>
</dbReference>
<dbReference type="InterPro" id="IPR014825">
    <property type="entry name" value="DNA_alkylation"/>
</dbReference>
<gene>
    <name evidence="1" type="ORF">HMPREF1143_1292</name>
</gene>
<organism evidence="1 2">
    <name type="scientific">Peptoanaerobacter stomatis</name>
    <dbReference type="NCBI Taxonomy" id="796937"/>
    <lineage>
        <taxon>Bacteria</taxon>
        <taxon>Bacillati</taxon>
        <taxon>Bacillota</taxon>
        <taxon>Clostridia</taxon>
        <taxon>Peptostreptococcales</taxon>
        <taxon>Filifactoraceae</taxon>
        <taxon>Peptoanaerobacter</taxon>
    </lineage>
</organism>
<dbReference type="Gene3D" id="1.25.10.90">
    <property type="match status" value="1"/>
</dbReference>
<dbReference type="PATRIC" id="fig|796941.3.peg.246"/>
<reference evidence="1 2" key="1">
    <citation type="submission" date="2012-07" db="EMBL/GenBank/DDBJ databases">
        <authorList>
            <person name="Durkin A.S."/>
            <person name="McCorrison J."/>
            <person name="Torralba M."/>
            <person name="Gillis M."/>
            <person name="Methe B."/>
            <person name="Sutton G."/>
            <person name="Nelson K.E."/>
        </authorList>
    </citation>
    <scope>NUCLEOTIDE SEQUENCE [LARGE SCALE GENOMIC DNA]</scope>
    <source>
        <strain evidence="1 2">OBRC8</strain>
    </source>
</reference>
<dbReference type="PANTHER" id="PTHR34070">
    <property type="entry name" value="ARMADILLO-TYPE FOLD"/>
    <property type="match status" value="1"/>
</dbReference>
<dbReference type="InterPro" id="IPR016024">
    <property type="entry name" value="ARM-type_fold"/>
</dbReference>
<keyword evidence="2" id="KW-1185">Reference proteome</keyword>
<dbReference type="EMBL" id="ALNK01000005">
    <property type="protein sequence ID" value="EJU24617.1"/>
    <property type="molecule type" value="Genomic_DNA"/>
</dbReference>
<dbReference type="CDD" id="cd06561">
    <property type="entry name" value="AlkD_like"/>
    <property type="match status" value="1"/>
</dbReference>
<comment type="caution">
    <text evidence="1">The sequence shown here is derived from an EMBL/GenBank/DDBJ whole genome shotgun (WGS) entry which is preliminary data.</text>
</comment>